<dbReference type="EMBL" id="VFLP01000047">
    <property type="protein sequence ID" value="TRX91245.1"/>
    <property type="molecule type" value="Genomic_DNA"/>
</dbReference>
<organism evidence="1 2">
    <name type="scientific">Xylaria flabelliformis</name>
    <dbReference type="NCBI Taxonomy" id="2512241"/>
    <lineage>
        <taxon>Eukaryota</taxon>
        <taxon>Fungi</taxon>
        <taxon>Dikarya</taxon>
        <taxon>Ascomycota</taxon>
        <taxon>Pezizomycotina</taxon>
        <taxon>Sordariomycetes</taxon>
        <taxon>Xylariomycetidae</taxon>
        <taxon>Xylariales</taxon>
        <taxon>Xylariaceae</taxon>
        <taxon>Xylaria</taxon>
    </lineage>
</organism>
<dbReference type="AlphaFoldDB" id="A0A553HTH0"/>
<dbReference type="Proteomes" id="UP000319160">
    <property type="component" value="Unassembled WGS sequence"/>
</dbReference>
<proteinExistence type="predicted"/>
<accession>A0A553HTH0</accession>
<dbReference type="SUPFAM" id="SSF56973">
    <property type="entry name" value="Aerolisin/ETX pore-forming domain"/>
    <property type="match status" value="1"/>
</dbReference>
<comment type="caution">
    <text evidence="1">The sequence shown here is derived from an EMBL/GenBank/DDBJ whole genome shotgun (WGS) entry which is preliminary data.</text>
</comment>
<reference evidence="2" key="1">
    <citation type="submission" date="2019-06" db="EMBL/GenBank/DDBJ databases">
        <title>Draft genome sequence of the griseofulvin-producing fungus Xylaria cubensis strain G536.</title>
        <authorList>
            <person name="Mead M.E."/>
            <person name="Raja H.A."/>
            <person name="Steenwyk J.L."/>
            <person name="Knowles S.L."/>
            <person name="Oberlies N.H."/>
            <person name="Rokas A."/>
        </authorList>
    </citation>
    <scope>NUCLEOTIDE SEQUENCE [LARGE SCALE GENOMIC DNA]</scope>
    <source>
        <strain evidence="2">G536</strain>
    </source>
</reference>
<sequence>MSLQLASDAGVRHAEDVEEVKVNTEAVRATGNQNDFRVYKPIGTARTWASRETIYFSAGDEAMYGVVNRYLLAINWIQQISWNNDTDAEQEWQYSYTSGLSITQGSEVTNGFNLGASYKGMSIGIDHSTRTFKNTETSSSATFTKTVKVPPRSKLFFYQKRYDFQDNITFINDAWGQLWNIGPWGGYSPLTTKVAKVQIMAEEYYTVDKLLPEGPGYVTVDSVAAAQTAGWTRKRENVTRRARNMLDEMGV</sequence>
<evidence type="ECO:0000313" key="2">
    <source>
        <dbReference type="Proteomes" id="UP000319160"/>
    </source>
</evidence>
<keyword evidence="2" id="KW-1185">Reference proteome</keyword>
<evidence type="ECO:0000313" key="1">
    <source>
        <dbReference type="EMBL" id="TRX91245.1"/>
    </source>
</evidence>
<name>A0A553HTH0_9PEZI</name>
<dbReference type="OrthoDB" id="4684900at2759"/>
<gene>
    <name evidence="1" type="ORF">FHL15_007850</name>
</gene>
<protein>
    <submittedName>
        <fullName evidence="1">Uncharacterized protein</fullName>
    </submittedName>
</protein>